<dbReference type="InterPro" id="IPR018487">
    <property type="entry name" value="Hemopexin-like_repeat"/>
</dbReference>
<comment type="caution">
    <text evidence="4">The sequence shown here is derived from an EMBL/GenBank/DDBJ whole genome shotgun (WGS) entry which is preliminary data.</text>
</comment>
<dbReference type="InterPro" id="IPR054695">
    <property type="entry name" value="Pierisin-like_dom"/>
</dbReference>
<evidence type="ECO:0000256" key="1">
    <source>
        <dbReference type="PROSITE-ProRule" id="PRU01011"/>
    </source>
</evidence>
<dbReference type="Proteomes" id="UP001457282">
    <property type="component" value="Unassembled WGS sequence"/>
</dbReference>
<feature type="region of interest" description="Disordered" evidence="2">
    <location>
        <begin position="239"/>
        <end position="258"/>
    </location>
</feature>
<protein>
    <recommendedName>
        <fullName evidence="3">Pierisin-like domain-containing protein</fullName>
    </recommendedName>
</protein>
<dbReference type="EMBL" id="JBEDUW010000003">
    <property type="protein sequence ID" value="KAK9941187.1"/>
    <property type="molecule type" value="Genomic_DNA"/>
</dbReference>
<dbReference type="AlphaFoldDB" id="A0AAW1XWJ2"/>
<feature type="repeat" description="Hemopexin" evidence="1">
    <location>
        <begin position="441"/>
        <end position="492"/>
    </location>
</feature>
<feature type="repeat" description="Hemopexin" evidence="1">
    <location>
        <begin position="330"/>
        <end position="381"/>
    </location>
</feature>
<proteinExistence type="predicted"/>
<evidence type="ECO:0000313" key="4">
    <source>
        <dbReference type="EMBL" id="KAK9941187.1"/>
    </source>
</evidence>
<name>A0AAW1XWJ2_RUBAR</name>
<dbReference type="Pfam" id="PF22596">
    <property type="entry name" value="Scabin-like"/>
    <property type="match status" value="1"/>
</dbReference>
<accession>A0AAW1XWJ2</accession>
<evidence type="ECO:0000256" key="2">
    <source>
        <dbReference type="SAM" id="MobiDB-lite"/>
    </source>
</evidence>
<dbReference type="Gene3D" id="3.90.210.10">
    <property type="entry name" value="Heat-Labile Enterotoxin, subunit A"/>
    <property type="match status" value="1"/>
</dbReference>
<dbReference type="SUPFAM" id="SSF50923">
    <property type="entry name" value="Hemopexin-like domain"/>
    <property type="match status" value="1"/>
</dbReference>
<organism evidence="4 5">
    <name type="scientific">Rubus argutus</name>
    <name type="common">Southern blackberry</name>
    <dbReference type="NCBI Taxonomy" id="59490"/>
    <lineage>
        <taxon>Eukaryota</taxon>
        <taxon>Viridiplantae</taxon>
        <taxon>Streptophyta</taxon>
        <taxon>Embryophyta</taxon>
        <taxon>Tracheophyta</taxon>
        <taxon>Spermatophyta</taxon>
        <taxon>Magnoliopsida</taxon>
        <taxon>eudicotyledons</taxon>
        <taxon>Gunneridae</taxon>
        <taxon>Pentapetalae</taxon>
        <taxon>rosids</taxon>
        <taxon>fabids</taxon>
        <taxon>Rosales</taxon>
        <taxon>Rosaceae</taxon>
        <taxon>Rosoideae</taxon>
        <taxon>Rosoideae incertae sedis</taxon>
        <taxon>Rubus</taxon>
    </lineage>
</organism>
<feature type="repeat" description="Hemopexin" evidence="1">
    <location>
        <begin position="387"/>
        <end position="435"/>
    </location>
</feature>
<dbReference type="InterPro" id="IPR036375">
    <property type="entry name" value="Hemopexin-like_dom_sf"/>
</dbReference>
<feature type="domain" description="Pierisin-like" evidence="3">
    <location>
        <begin position="66"/>
        <end position="186"/>
    </location>
</feature>
<sequence length="523" mass="59264">MSIPVDSLWRGCAANFPQPVDEEDERAAQFLVETVYYFNCRVADPPLADIEYRSSSGEEDILHHVFRWDLTPYDEVFQNGFQARRQQDTADEIYYNLDHYVHHGGRPLDSRRPATHAFVSTTLNSGWHPTVPETQNEVYRYEIYAPGGIWVAESLGGRYQYPTQDEVCFVAGIAPQYIRSAQRFRLILDGRYTRRERVDNVIRVNGNYNPDLDRLLNIRRPIFDYLDITTGTRKPLTISIWRPSQQQQREKREADSKDSTTDWYARDVADFRSYINAAFRSSCANEAYLFMNNEYVLVEYAPDTAGDKVLNGPLLICDGYPSLQGTAFAEHGIDCAFGSHNQDEAFIFSGNLCAQINFAPHTSNDKIIKGPMTISGMFPFLKGTVFESGVDAAFESSKTYEAYLFKGDKYALINYGSAGRLISNVKLITDGYHGLKNTVFASGFDAAFASHRTNEAYLFKGDSYALINFAPGTTDDYIIGGIKPILPYWPSLQTILPLKNRGIDVHNHTATDVDNDDRDHDEL</sequence>
<reference evidence="4 5" key="1">
    <citation type="journal article" date="2023" name="G3 (Bethesda)">
        <title>A chromosome-length genome assembly and annotation of blackberry (Rubus argutus, cv. 'Hillquist').</title>
        <authorList>
            <person name="Bruna T."/>
            <person name="Aryal R."/>
            <person name="Dudchenko O."/>
            <person name="Sargent D.J."/>
            <person name="Mead D."/>
            <person name="Buti M."/>
            <person name="Cavallini A."/>
            <person name="Hytonen T."/>
            <person name="Andres J."/>
            <person name="Pham M."/>
            <person name="Weisz D."/>
            <person name="Mascagni F."/>
            <person name="Usai G."/>
            <person name="Natali L."/>
            <person name="Bassil N."/>
            <person name="Fernandez G.E."/>
            <person name="Lomsadze A."/>
            <person name="Armour M."/>
            <person name="Olukolu B."/>
            <person name="Poorten T."/>
            <person name="Britton C."/>
            <person name="Davik J."/>
            <person name="Ashrafi H."/>
            <person name="Aiden E.L."/>
            <person name="Borodovsky M."/>
            <person name="Worthington M."/>
        </authorList>
    </citation>
    <scope>NUCLEOTIDE SEQUENCE [LARGE SCALE GENOMIC DNA]</scope>
    <source>
        <strain evidence="4">PI 553951</strain>
    </source>
</reference>
<keyword evidence="5" id="KW-1185">Reference proteome</keyword>
<dbReference type="Gene3D" id="2.110.10.10">
    <property type="entry name" value="Hemopexin-like domain"/>
    <property type="match status" value="1"/>
</dbReference>
<feature type="compositionally biased region" description="Basic and acidic residues" evidence="2">
    <location>
        <begin position="248"/>
        <end position="258"/>
    </location>
</feature>
<dbReference type="SUPFAM" id="SSF56399">
    <property type="entry name" value="ADP-ribosylation"/>
    <property type="match status" value="1"/>
</dbReference>
<evidence type="ECO:0000259" key="3">
    <source>
        <dbReference type="Pfam" id="PF22596"/>
    </source>
</evidence>
<dbReference type="SMART" id="SM00120">
    <property type="entry name" value="HX"/>
    <property type="match status" value="4"/>
</dbReference>
<evidence type="ECO:0000313" key="5">
    <source>
        <dbReference type="Proteomes" id="UP001457282"/>
    </source>
</evidence>
<dbReference type="PROSITE" id="PS51642">
    <property type="entry name" value="HEMOPEXIN_2"/>
    <property type="match status" value="3"/>
</dbReference>
<gene>
    <name evidence="4" type="ORF">M0R45_017806</name>
</gene>